<proteinExistence type="predicted"/>
<comment type="caution">
    <text evidence="2">The sequence shown here is derived from an EMBL/GenBank/DDBJ whole genome shotgun (WGS) entry which is preliminary data.</text>
</comment>
<protein>
    <submittedName>
        <fullName evidence="2">Uncharacterized protein</fullName>
    </submittedName>
</protein>
<sequence>MDHRDRSESPSVVRAKLIEKRMEMISRLINRLNEEEMKEEESKAEAKRKSRGGGIVFYNWLGHFVHMVHRMLL</sequence>
<dbReference type="EMBL" id="JACXIY010000025">
    <property type="protein sequence ID" value="MBD2871005.1"/>
    <property type="molecule type" value="Genomic_DNA"/>
</dbReference>
<dbReference type="RefSeq" id="WP_190864397.1">
    <property type="nucleotide sequence ID" value="NZ_JACXIY010000025.1"/>
</dbReference>
<evidence type="ECO:0000313" key="2">
    <source>
        <dbReference type="EMBL" id="MBD2871005.1"/>
    </source>
</evidence>
<keyword evidence="1" id="KW-0175">Coiled coil</keyword>
<feature type="coiled-coil region" evidence="1">
    <location>
        <begin position="15"/>
        <end position="49"/>
    </location>
</feature>
<reference evidence="2" key="1">
    <citation type="submission" date="2020-09" db="EMBL/GenBank/DDBJ databases">
        <title>A novel bacterium of genus Paenibacillus, isolated from South China Sea.</title>
        <authorList>
            <person name="Huang H."/>
            <person name="Mo K."/>
            <person name="Hu Y."/>
        </authorList>
    </citation>
    <scope>NUCLEOTIDE SEQUENCE</scope>
    <source>
        <strain evidence="2">IB182493</strain>
    </source>
</reference>
<organism evidence="2 3">
    <name type="scientific">Paenibacillus arenilitoris</name>
    <dbReference type="NCBI Taxonomy" id="2772299"/>
    <lineage>
        <taxon>Bacteria</taxon>
        <taxon>Bacillati</taxon>
        <taxon>Bacillota</taxon>
        <taxon>Bacilli</taxon>
        <taxon>Bacillales</taxon>
        <taxon>Paenibacillaceae</taxon>
        <taxon>Paenibacillus</taxon>
    </lineage>
</organism>
<accession>A0A927CP82</accession>
<gene>
    <name evidence="2" type="ORF">IDH41_20675</name>
</gene>
<dbReference type="Proteomes" id="UP000632125">
    <property type="component" value="Unassembled WGS sequence"/>
</dbReference>
<evidence type="ECO:0000313" key="3">
    <source>
        <dbReference type="Proteomes" id="UP000632125"/>
    </source>
</evidence>
<keyword evidence="3" id="KW-1185">Reference proteome</keyword>
<evidence type="ECO:0000256" key="1">
    <source>
        <dbReference type="SAM" id="Coils"/>
    </source>
</evidence>
<dbReference type="AlphaFoldDB" id="A0A927CP82"/>
<name>A0A927CP82_9BACL</name>